<dbReference type="EMBL" id="CM046390">
    <property type="protein sequence ID" value="KAI8563780.1"/>
    <property type="molecule type" value="Genomic_DNA"/>
</dbReference>
<proteinExistence type="predicted"/>
<comment type="caution">
    <text evidence="1">The sequence shown here is derived from an EMBL/GenBank/DDBJ whole genome shotgun (WGS) entry which is preliminary data.</text>
</comment>
<keyword evidence="2" id="KW-1185">Reference proteome</keyword>
<gene>
    <name evidence="1" type="ORF">RHMOL_Rhmol03G0135400</name>
</gene>
<evidence type="ECO:0000313" key="1">
    <source>
        <dbReference type="EMBL" id="KAI8563780.1"/>
    </source>
</evidence>
<organism evidence="1 2">
    <name type="scientific">Rhododendron molle</name>
    <name type="common">Chinese azalea</name>
    <name type="synonym">Azalea mollis</name>
    <dbReference type="NCBI Taxonomy" id="49168"/>
    <lineage>
        <taxon>Eukaryota</taxon>
        <taxon>Viridiplantae</taxon>
        <taxon>Streptophyta</taxon>
        <taxon>Embryophyta</taxon>
        <taxon>Tracheophyta</taxon>
        <taxon>Spermatophyta</taxon>
        <taxon>Magnoliopsida</taxon>
        <taxon>eudicotyledons</taxon>
        <taxon>Gunneridae</taxon>
        <taxon>Pentapetalae</taxon>
        <taxon>asterids</taxon>
        <taxon>Ericales</taxon>
        <taxon>Ericaceae</taxon>
        <taxon>Ericoideae</taxon>
        <taxon>Rhodoreae</taxon>
        <taxon>Rhododendron</taxon>
    </lineage>
</organism>
<evidence type="ECO:0000313" key="2">
    <source>
        <dbReference type="Proteomes" id="UP001062846"/>
    </source>
</evidence>
<accession>A0ACC0PDP8</accession>
<protein>
    <submittedName>
        <fullName evidence="1">Uncharacterized protein</fullName>
    </submittedName>
</protein>
<sequence length="187" mass="19466">MEHDRDDTGGPPSGGDATTVQGNESGAVRVLIGAEERSSTLGEGSAEGGGEGRARVMPMHSTKAIEGVAITIVSDTTSEGGMVAVVEENRGDVVMEERRTVGVSTGGGDVSTTDEPQAEEGSIEGDTVMVIEMEIGGLDVGVEHRAMEERGTLASAILPEFPFTPLDMPIETENREVEDEHAKIVAS</sequence>
<name>A0ACC0PDP8_RHOML</name>
<reference evidence="1" key="1">
    <citation type="submission" date="2022-02" db="EMBL/GenBank/DDBJ databases">
        <title>Plant Genome Project.</title>
        <authorList>
            <person name="Zhang R.-G."/>
        </authorList>
    </citation>
    <scope>NUCLEOTIDE SEQUENCE</scope>
    <source>
        <strain evidence="1">AT1</strain>
    </source>
</reference>
<dbReference type="Proteomes" id="UP001062846">
    <property type="component" value="Chromosome 3"/>
</dbReference>